<dbReference type="GO" id="GO:0008757">
    <property type="term" value="F:S-adenosylmethionine-dependent methyltransferase activity"/>
    <property type="evidence" value="ECO:0007669"/>
    <property type="project" value="TreeGrafter"/>
</dbReference>
<dbReference type="PANTHER" id="PTHR10509:SF14">
    <property type="entry name" value="CAFFEOYL-COA O-METHYLTRANSFERASE 3-RELATED"/>
    <property type="match status" value="1"/>
</dbReference>
<reference evidence="4" key="1">
    <citation type="journal article" date="2021" name="PeerJ">
        <title>Extensive microbial diversity within the chicken gut microbiome revealed by metagenomics and culture.</title>
        <authorList>
            <person name="Gilroy R."/>
            <person name="Ravi A."/>
            <person name="Getino M."/>
            <person name="Pursley I."/>
            <person name="Horton D.L."/>
            <person name="Alikhan N.F."/>
            <person name="Baker D."/>
            <person name="Gharbi K."/>
            <person name="Hall N."/>
            <person name="Watson M."/>
            <person name="Adriaenssens E.M."/>
            <person name="Foster-Nyarko E."/>
            <person name="Jarju S."/>
            <person name="Secka A."/>
            <person name="Antonio M."/>
            <person name="Oren A."/>
            <person name="Chaudhuri R.R."/>
            <person name="La Ragione R."/>
            <person name="Hildebrand F."/>
            <person name="Pallen M.J."/>
        </authorList>
    </citation>
    <scope>NUCLEOTIDE SEQUENCE</scope>
    <source>
        <strain evidence="4">23274</strain>
    </source>
</reference>
<keyword evidence="1" id="KW-0489">Methyltransferase</keyword>
<gene>
    <name evidence="4" type="ORF">H9863_00155</name>
</gene>
<dbReference type="Proteomes" id="UP000824202">
    <property type="component" value="Unassembled WGS sequence"/>
</dbReference>
<dbReference type="GO" id="GO:0008171">
    <property type="term" value="F:O-methyltransferase activity"/>
    <property type="evidence" value="ECO:0007669"/>
    <property type="project" value="InterPro"/>
</dbReference>
<dbReference type="Gene3D" id="3.40.50.150">
    <property type="entry name" value="Vaccinia Virus protein VP39"/>
    <property type="match status" value="1"/>
</dbReference>
<keyword evidence="2" id="KW-0808">Transferase</keyword>
<reference evidence="4" key="2">
    <citation type="submission" date="2021-04" db="EMBL/GenBank/DDBJ databases">
        <authorList>
            <person name="Gilroy R."/>
        </authorList>
    </citation>
    <scope>NUCLEOTIDE SEQUENCE</scope>
    <source>
        <strain evidence="4">23274</strain>
    </source>
</reference>
<dbReference type="AlphaFoldDB" id="A0A9D1UYB5"/>
<evidence type="ECO:0000313" key="5">
    <source>
        <dbReference type="Proteomes" id="UP000824202"/>
    </source>
</evidence>
<evidence type="ECO:0000256" key="1">
    <source>
        <dbReference type="ARBA" id="ARBA00022603"/>
    </source>
</evidence>
<protein>
    <submittedName>
        <fullName evidence="4">O-methyltransferase</fullName>
    </submittedName>
</protein>
<evidence type="ECO:0000256" key="3">
    <source>
        <dbReference type="ARBA" id="ARBA00022691"/>
    </source>
</evidence>
<organism evidence="4 5">
    <name type="scientific">Candidatus Odoribacter faecigallinarum</name>
    <dbReference type="NCBI Taxonomy" id="2838706"/>
    <lineage>
        <taxon>Bacteria</taxon>
        <taxon>Pseudomonadati</taxon>
        <taxon>Bacteroidota</taxon>
        <taxon>Bacteroidia</taxon>
        <taxon>Bacteroidales</taxon>
        <taxon>Odoribacteraceae</taxon>
        <taxon>Odoribacter</taxon>
    </lineage>
</organism>
<evidence type="ECO:0000313" key="4">
    <source>
        <dbReference type="EMBL" id="HIX02519.1"/>
    </source>
</evidence>
<sequence>MEIDSFGLEEYMERHTEAEPEILRQLARETHCRMLRPRMLSGNMQGQLLKMLCRLARARRVLEIGTYTGYSALAMASGMEEGGVLHTIDINDELEDFVRDYIQRSGMEGRIMFHVGDACQVIPEIDEVFDLVFIDADKRQYPDYYRLVFDKVRPGGLIVADDVLWDGKVADGTQLHDPQTRGILAFNDLVQEDGRVENILLPVRHGLMLIRKK</sequence>
<name>A0A9D1UYB5_9BACT</name>
<accession>A0A9D1UYB5</accession>
<dbReference type="CDD" id="cd02440">
    <property type="entry name" value="AdoMet_MTases"/>
    <property type="match status" value="1"/>
</dbReference>
<dbReference type="PANTHER" id="PTHR10509">
    <property type="entry name" value="O-METHYLTRANSFERASE-RELATED"/>
    <property type="match status" value="1"/>
</dbReference>
<dbReference type="InterPro" id="IPR029063">
    <property type="entry name" value="SAM-dependent_MTases_sf"/>
</dbReference>
<evidence type="ECO:0000256" key="2">
    <source>
        <dbReference type="ARBA" id="ARBA00022679"/>
    </source>
</evidence>
<dbReference type="InterPro" id="IPR050362">
    <property type="entry name" value="Cation-dep_OMT"/>
</dbReference>
<dbReference type="EMBL" id="DXFT01000001">
    <property type="protein sequence ID" value="HIX02519.1"/>
    <property type="molecule type" value="Genomic_DNA"/>
</dbReference>
<proteinExistence type="predicted"/>
<dbReference type="Pfam" id="PF01596">
    <property type="entry name" value="Methyltransf_3"/>
    <property type="match status" value="1"/>
</dbReference>
<comment type="caution">
    <text evidence="4">The sequence shown here is derived from an EMBL/GenBank/DDBJ whole genome shotgun (WGS) entry which is preliminary data.</text>
</comment>
<dbReference type="SUPFAM" id="SSF53335">
    <property type="entry name" value="S-adenosyl-L-methionine-dependent methyltransferases"/>
    <property type="match status" value="1"/>
</dbReference>
<dbReference type="PROSITE" id="PS51682">
    <property type="entry name" value="SAM_OMT_I"/>
    <property type="match status" value="1"/>
</dbReference>
<dbReference type="GO" id="GO:0032259">
    <property type="term" value="P:methylation"/>
    <property type="evidence" value="ECO:0007669"/>
    <property type="project" value="UniProtKB-KW"/>
</dbReference>
<keyword evidence="3" id="KW-0949">S-adenosyl-L-methionine</keyword>
<dbReference type="InterPro" id="IPR002935">
    <property type="entry name" value="SAM_O-MeTrfase"/>
</dbReference>